<dbReference type="Xenbase" id="XB-GENE-6488506">
    <property type="gene designation" value="sowaha.L"/>
</dbReference>
<dbReference type="PROSITE" id="PS50088">
    <property type="entry name" value="ANK_REPEAT"/>
    <property type="match status" value="2"/>
</dbReference>
<dbReference type="InterPro" id="IPR058889">
    <property type="entry name" value="WHD_SOWAHA-C"/>
</dbReference>
<comment type="similarity">
    <text evidence="3">Belongs to the SOWAH family.</text>
</comment>
<dbReference type="Proteomes" id="UP000186698">
    <property type="component" value="Chromosome 3L"/>
</dbReference>
<dbReference type="KEGG" id="xla:108710929"/>
<feature type="compositionally biased region" description="Basic and acidic residues" evidence="4">
    <location>
        <begin position="160"/>
        <end position="176"/>
    </location>
</feature>
<dbReference type="PROSITE" id="PS50297">
    <property type="entry name" value="ANK_REP_REGION"/>
    <property type="match status" value="2"/>
</dbReference>
<proteinExistence type="inferred from homology"/>
<dbReference type="AlphaFoldDB" id="A0A1L8GXI0"/>
<evidence type="ECO:0000256" key="3">
    <source>
        <dbReference type="ARBA" id="ARBA00038122"/>
    </source>
</evidence>
<dbReference type="CTD" id="108710929"/>
<dbReference type="SMART" id="SM00248">
    <property type="entry name" value="ANK"/>
    <property type="match status" value="2"/>
</dbReference>
<dbReference type="RefSeq" id="XP_018107628.1">
    <property type="nucleotide sequence ID" value="XM_018252139.2"/>
</dbReference>
<dbReference type="Bgee" id="108710929">
    <property type="expression patterns" value="Expressed in stomach and 7 other cell types or tissues"/>
</dbReference>
<dbReference type="Gene3D" id="1.25.40.20">
    <property type="entry name" value="Ankyrin repeat-containing domain"/>
    <property type="match status" value="1"/>
</dbReference>
<feature type="compositionally biased region" description="Polar residues" evidence="4">
    <location>
        <begin position="127"/>
        <end position="157"/>
    </location>
</feature>
<evidence type="ECO:0000313" key="8">
    <source>
        <dbReference type="Xenbase" id="XB-GENE-6488506"/>
    </source>
</evidence>
<reference evidence="7" key="1">
    <citation type="submission" date="2025-08" db="UniProtKB">
        <authorList>
            <consortium name="RefSeq"/>
        </authorList>
    </citation>
    <scope>IDENTIFICATION</scope>
    <source>
        <strain evidence="7">J_2021</strain>
        <tissue evidence="7">Erythrocytes</tissue>
    </source>
</reference>
<evidence type="ECO:0000256" key="4">
    <source>
        <dbReference type="SAM" id="MobiDB-lite"/>
    </source>
</evidence>
<dbReference type="AGR" id="Xenbase:XB-GENE-6488506"/>
<evidence type="ECO:0000313" key="6">
    <source>
        <dbReference type="Proteomes" id="UP000186698"/>
    </source>
</evidence>
<dbReference type="PANTHER" id="PTHR14491:SF2">
    <property type="entry name" value="ANKYRIN REPEAT DOMAIN-CONTAINING PROTEIN SOWAHA"/>
    <property type="match status" value="1"/>
</dbReference>
<evidence type="ECO:0000313" key="7">
    <source>
        <dbReference type="RefSeq" id="XP_018107628.1"/>
    </source>
</evidence>
<evidence type="ECO:0000259" key="5">
    <source>
        <dbReference type="Pfam" id="PF25877"/>
    </source>
</evidence>
<dbReference type="PaxDb" id="8355-A0A1L8GXI0"/>
<dbReference type="InterPro" id="IPR002110">
    <property type="entry name" value="Ankyrin_rpt"/>
</dbReference>
<dbReference type="SUPFAM" id="SSF48403">
    <property type="entry name" value="Ankyrin repeat"/>
    <property type="match status" value="1"/>
</dbReference>
<sequence>MAVTQEIVLNFLLEQRGKVRNSDLLKKFKPLVDCPDPDKKAHNRARFKTFVNTLAVVKDEAEGKMVVLKKKYMHLLTEKEGTREQDPEPIQAVSQGLTQPVNVIQHQPKQCATGEPAPSTQRRHSSQHPPLQGSSEDLQQKSNQSDARESVASTEMTDLTDPREKPSSDESETESKRETVFAIVARMDNAGPVPVPKSWVDVQSKEAAQKPFMLPLRCPQPSPGGTDNEPESRSTMATPAINTAVEVVARPVQPRSPHVGRRQYDDTATKSPHLKRASKMQKVSEDQKYSDVVPLDPSEHKWLVTSTNGRWNHTLYGLILSDGELVGKRDFISGFTALHWAAKTGNTEMMKILVESVSKNNMKLNVNMKSFGGYTPLHIAAIHDHTDFITNLVRYYHANVNLRDHSGKKPYQYLKKDSPQKIRILLNDPHAISTENSMPMKRNSKVATSILGTTSAFLGVLSDDAALQDLTKNIKKNKFFNAPSAQKKKLKVRESLPVFMILNEDPEEEIEGTMGKRRPVSEYFSH</sequence>
<protein>
    <submittedName>
        <fullName evidence="7">Ankyrin repeat domain-containing protein SOWAHA</fullName>
    </submittedName>
</protein>
<keyword evidence="1" id="KW-0677">Repeat</keyword>
<dbReference type="OrthoDB" id="432281at2759"/>
<dbReference type="OMA" id="IEHEWIV"/>
<gene>
    <name evidence="7 8" type="primary">sowaha.L</name>
</gene>
<name>A0A1L8GXI0_XENLA</name>
<evidence type="ECO:0000256" key="1">
    <source>
        <dbReference type="ARBA" id="ARBA00022737"/>
    </source>
</evidence>
<dbReference type="Pfam" id="PF25877">
    <property type="entry name" value="WHD_SOWAH"/>
    <property type="match status" value="1"/>
</dbReference>
<feature type="region of interest" description="Disordered" evidence="4">
    <location>
        <begin position="105"/>
        <end position="176"/>
    </location>
</feature>
<dbReference type="InterPro" id="IPR036770">
    <property type="entry name" value="Ankyrin_rpt-contain_sf"/>
</dbReference>
<evidence type="ECO:0000256" key="2">
    <source>
        <dbReference type="ARBA" id="ARBA00023043"/>
    </source>
</evidence>
<keyword evidence="2" id="KW-0040">ANK repeat</keyword>
<feature type="region of interest" description="Disordered" evidence="4">
    <location>
        <begin position="255"/>
        <end position="291"/>
    </location>
</feature>
<accession>A0A1L8GXI0</accession>
<dbReference type="STRING" id="8355.A0A1L8GXI0"/>
<organism evidence="6 7">
    <name type="scientific">Xenopus laevis</name>
    <name type="common">African clawed frog</name>
    <dbReference type="NCBI Taxonomy" id="8355"/>
    <lineage>
        <taxon>Eukaryota</taxon>
        <taxon>Metazoa</taxon>
        <taxon>Chordata</taxon>
        <taxon>Craniata</taxon>
        <taxon>Vertebrata</taxon>
        <taxon>Euteleostomi</taxon>
        <taxon>Amphibia</taxon>
        <taxon>Batrachia</taxon>
        <taxon>Anura</taxon>
        <taxon>Pipoidea</taxon>
        <taxon>Pipidae</taxon>
        <taxon>Xenopodinae</taxon>
        <taxon>Xenopus</taxon>
        <taxon>Xenopus</taxon>
    </lineage>
</organism>
<keyword evidence="6" id="KW-1185">Reference proteome</keyword>
<dbReference type="Pfam" id="PF12796">
    <property type="entry name" value="Ank_2"/>
    <property type="match status" value="1"/>
</dbReference>
<dbReference type="PANTHER" id="PTHR14491">
    <property type="entry name" value="SOSONDOWAH, ISOFORM G"/>
    <property type="match status" value="1"/>
</dbReference>
<feature type="domain" description="SOWAHA-C winged helix-turn-helix" evidence="5">
    <location>
        <begin position="3"/>
        <end position="86"/>
    </location>
</feature>
<feature type="region of interest" description="Disordered" evidence="4">
    <location>
        <begin position="214"/>
        <end position="234"/>
    </location>
</feature>
<dbReference type="GeneID" id="108710929"/>